<dbReference type="STRING" id="39841.SAMN05660836_01694"/>
<evidence type="ECO:0000256" key="1">
    <source>
        <dbReference type="SAM" id="Coils"/>
    </source>
</evidence>
<evidence type="ECO:0008006" key="4">
    <source>
        <dbReference type="Google" id="ProtNLM"/>
    </source>
</evidence>
<organism evidence="2 3">
    <name type="scientific">Thermodesulforhabdus norvegica</name>
    <dbReference type="NCBI Taxonomy" id="39841"/>
    <lineage>
        <taxon>Bacteria</taxon>
        <taxon>Pseudomonadati</taxon>
        <taxon>Thermodesulfobacteriota</taxon>
        <taxon>Syntrophobacteria</taxon>
        <taxon>Syntrophobacterales</taxon>
        <taxon>Thermodesulforhabdaceae</taxon>
        <taxon>Thermodesulforhabdus</taxon>
    </lineage>
</organism>
<proteinExistence type="predicted"/>
<gene>
    <name evidence="2" type="ORF">SAMN05660836_01694</name>
</gene>
<dbReference type="AlphaFoldDB" id="A0A1I4U7Y3"/>
<protein>
    <recommendedName>
        <fullName evidence="4">Chordopoxvirus fusion protein</fullName>
    </recommendedName>
</protein>
<dbReference type="EMBL" id="FOUU01000005">
    <property type="protein sequence ID" value="SFM85079.1"/>
    <property type="molecule type" value="Genomic_DNA"/>
</dbReference>
<dbReference type="RefSeq" id="WP_093394989.1">
    <property type="nucleotide sequence ID" value="NZ_FOUU01000005.1"/>
</dbReference>
<dbReference type="OrthoDB" id="9784940at2"/>
<reference evidence="2 3" key="1">
    <citation type="submission" date="2016-10" db="EMBL/GenBank/DDBJ databases">
        <authorList>
            <person name="de Groot N.N."/>
        </authorList>
    </citation>
    <scope>NUCLEOTIDE SEQUENCE [LARGE SCALE GENOMIC DNA]</scope>
    <source>
        <strain evidence="2 3">DSM 9990</strain>
    </source>
</reference>
<dbReference type="Proteomes" id="UP000199611">
    <property type="component" value="Unassembled WGS sequence"/>
</dbReference>
<feature type="coiled-coil region" evidence="1">
    <location>
        <begin position="42"/>
        <end position="181"/>
    </location>
</feature>
<accession>A0A1I4U7Y3</accession>
<evidence type="ECO:0000313" key="3">
    <source>
        <dbReference type="Proteomes" id="UP000199611"/>
    </source>
</evidence>
<sequence length="311" mass="36394">MLFGVEIIEELEKLDPQVRSIFIKILRGIEVAVGEVVKRVDFLELKEEVEKLAQSIRELAEAQKRTEERIDQLAEAQRRTEERINQLAEAQKKAEERLTKLEKTVQELAEAQRRTEERVNQLAEAQKKAEERLTKLEKTVQELAEAQKRTEERVNQLAEAQRRTEEALKKLTEEHRKTREHLGGLSHSVGYILENQAYRALPELLRKDFGLEVRDRLKRDLIEVGKSRWEEINIIGRGLKDGEEIIILGEAKTQLKKKDVDSFVRKVARLEEFRERNKLLICVTHQVLNPEVIKYATNKGVHKIYFSYELD</sequence>
<dbReference type="SUPFAM" id="SSF58104">
    <property type="entry name" value="Methyl-accepting chemotaxis protein (MCP) signaling domain"/>
    <property type="match status" value="1"/>
</dbReference>
<dbReference type="Gene3D" id="1.20.5.170">
    <property type="match status" value="1"/>
</dbReference>
<evidence type="ECO:0000313" key="2">
    <source>
        <dbReference type="EMBL" id="SFM85079.1"/>
    </source>
</evidence>
<dbReference type="PANTHER" id="PTHR38753">
    <property type="entry name" value="SLR1441 PROTEIN"/>
    <property type="match status" value="1"/>
</dbReference>
<keyword evidence="1" id="KW-0175">Coiled coil</keyword>
<name>A0A1I4U7Y3_9BACT</name>
<keyword evidence="3" id="KW-1185">Reference proteome</keyword>
<dbReference type="PANTHER" id="PTHR38753:SF1">
    <property type="entry name" value="SLR1441 PROTEIN"/>
    <property type="match status" value="1"/>
</dbReference>